<sequence length="216" mass="23326">MAGEIAKLRVLIEAKSGKAKRGLKSFETFAKKAQRELDRLDQKRFDTKDRLEKRGITLQIRSLRRGIKAKKDTHREISRINTKETRDLEREIKKQTTARERALKKQESDRRGAGGGVSGLGAAAIGGVAGGVAGVVTSQLKSLLGPLGIGGIDVIKSSIATLKKAISGLITIMNTLVNKLLEVGKVATKVFKSMLLSASNVTESENLFNVSLGNMS</sequence>
<comment type="caution">
    <text evidence="3">The sequence shown here is derived from an EMBL/GenBank/DDBJ whole genome shotgun (WGS) entry which is preliminary data.</text>
</comment>
<feature type="region of interest" description="Disordered" evidence="2">
    <location>
        <begin position="87"/>
        <end position="114"/>
    </location>
</feature>
<dbReference type="EMBL" id="BARS01045288">
    <property type="protein sequence ID" value="GAG31028.1"/>
    <property type="molecule type" value="Genomic_DNA"/>
</dbReference>
<evidence type="ECO:0000313" key="3">
    <source>
        <dbReference type="EMBL" id="GAG31028.1"/>
    </source>
</evidence>
<evidence type="ECO:0000256" key="2">
    <source>
        <dbReference type="SAM" id="MobiDB-lite"/>
    </source>
</evidence>
<protein>
    <submittedName>
        <fullName evidence="3">Uncharacterized protein</fullName>
    </submittedName>
</protein>
<feature type="coiled-coil region" evidence="1">
    <location>
        <begin position="23"/>
        <end position="50"/>
    </location>
</feature>
<proteinExistence type="predicted"/>
<feature type="compositionally biased region" description="Basic and acidic residues" evidence="2">
    <location>
        <begin position="87"/>
        <end position="112"/>
    </location>
</feature>
<keyword evidence="1" id="KW-0175">Coiled coil</keyword>
<evidence type="ECO:0000256" key="1">
    <source>
        <dbReference type="SAM" id="Coils"/>
    </source>
</evidence>
<feature type="non-terminal residue" evidence="3">
    <location>
        <position position="216"/>
    </location>
</feature>
<name>X0X332_9ZZZZ</name>
<gene>
    <name evidence="3" type="ORF">S01H1_68297</name>
</gene>
<accession>X0X332</accession>
<reference evidence="3" key="1">
    <citation type="journal article" date="2014" name="Front. Microbiol.">
        <title>High frequency of phylogenetically diverse reductive dehalogenase-homologous genes in deep subseafloor sedimentary metagenomes.</title>
        <authorList>
            <person name="Kawai M."/>
            <person name="Futagami T."/>
            <person name="Toyoda A."/>
            <person name="Takaki Y."/>
            <person name="Nishi S."/>
            <person name="Hori S."/>
            <person name="Arai W."/>
            <person name="Tsubouchi T."/>
            <person name="Morono Y."/>
            <person name="Uchiyama I."/>
            <person name="Ito T."/>
            <person name="Fujiyama A."/>
            <person name="Inagaki F."/>
            <person name="Takami H."/>
        </authorList>
    </citation>
    <scope>NUCLEOTIDE SEQUENCE</scope>
    <source>
        <strain evidence="3">Expedition CK06-06</strain>
    </source>
</reference>
<dbReference type="AlphaFoldDB" id="X0X332"/>
<organism evidence="3">
    <name type="scientific">marine sediment metagenome</name>
    <dbReference type="NCBI Taxonomy" id="412755"/>
    <lineage>
        <taxon>unclassified sequences</taxon>
        <taxon>metagenomes</taxon>
        <taxon>ecological metagenomes</taxon>
    </lineage>
</organism>